<dbReference type="Proteomes" id="UP000886501">
    <property type="component" value="Unassembled WGS sequence"/>
</dbReference>
<keyword evidence="2" id="KW-1185">Reference proteome</keyword>
<reference evidence="1" key="2">
    <citation type="journal article" date="2020" name="Nat. Commun.">
        <title>Large-scale genome sequencing of mycorrhizal fungi provides insights into the early evolution of symbiotic traits.</title>
        <authorList>
            <person name="Miyauchi S."/>
            <person name="Kiss E."/>
            <person name="Kuo A."/>
            <person name="Drula E."/>
            <person name="Kohler A."/>
            <person name="Sanchez-Garcia M."/>
            <person name="Morin E."/>
            <person name="Andreopoulos B."/>
            <person name="Barry K.W."/>
            <person name="Bonito G."/>
            <person name="Buee M."/>
            <person name="Carver A."/>
            <person name="Chen C."/>
            <person name="Cichocki N."/>
            <person name="Clum A."/>
            <person name="Culley D."/>
            <person name="Crous P.W."/>
            <person name="Fauchery L."/>
            <person name="Girlanda M."/>
            <person name="Hayes R.D."/>
            <person name="Keri Z."/>
            <person name="LaButti K."/>
            <person name="Lipzen A."/>
            <person name="Lombard V."/>
            <person name="Magnuson J."/>
            <person name="Maillard F."/>
            <person name="Murat C."/>
            <person name="Nolan M."/>
            <person name="Ohm R.A."/>
            <person name="Pangilinan J."/>
            <person name="Pereira M.F."/>
            <person name="Perotto S."/>
            <person name="Peter M."/>
            <person name="Pfister S."/>
            <person name="Riley R."/>
            <person name="Sitrit Y."/>
            <person name="Stielow J.B."/>
            <person name="Szollosi G."/>
            <person name="Zifcakova L."/>
            <person name="Stursova M."/>
            <person name="Spatafora J.W."/>
            <person name="Tedersoo L."/>
            <person name="Vaario L.M."/>
            <person name="Yamada A."/>
            <person name="Yan M."/>
            <person name="Wang P."/>
            <person name="Xu J."/>
            <person name="Bruns T."/>
            <person name="Baldrian P."/>
            <person name="Vilgalys R."/>
            <person name="Dunand C."/>
            <person name="Henrissat B."/>
            <person name="Grigoriev I.V."/>
            <person name="Hibbett D."/>
            <person name="Nagy L.G."/>
            <person name="Martin F.M."/>
        </authorList>
    </citation>
    <scope>NUCLEOTIDE SEQUENCE</scope>
    <source>
        <strain evidence="1">P2</strain>
    </source>
</reference>
<organism evidence="1 2">
    <name type="scientific">Thelephora ganbajun</name>
    <name type="common">Ganba fungus</name>
    <dbReference type="NCBI Taxonomy" id="370292"/>
    <lineage>
        <taxon>Eukaryota</taxon>
        <taxon>Fungi</taxon>
        <taxon>Dikarya</taxon>
        <taxon>Basidiomycota</taxon>
        <taxon>Agaricomycotina</taxon>
        <taxon>Agaricomycetes</taxon>
        <taxon>Thelephorales</taxon>
        <taxon>Thelephoraceae</taxon>
        <taxon>Thelephora</taxon>
    </lineage>
</organism>
<reference evidence="1" key="1">
    <citation type="submission" date="2019-10" db="EMBL/GenBank/DDBJ databases">
        <authorList>
            <consortium name="DOE Joint Genome Institute"/>
            <person name="Kuo A."/>
            <person name="Miyauchi S."/>
            <person name="Kiss E."/>
            <person name="Drula E."/>
            <person name="Kohler A."/>
            <person name="Sanchez-Garcia M."/>
            <person name="Andreopoulos B."/>
            <person name="Barry K.W."/>
            <person name="Bonito G."/>
            <person name="Buee M."/>
            <person name="Carver A."/>
            <person name="Chen C."/>
            <person name="Cichocki N."/>
            <person name="Clum A."/>
            <person name="Culley D."/>
            <person name="Crous P.W."/>
            <person name="Fauchery L."/>
            <person name="Girlanda M."/>
            <person name="Hayes R."/>
            <person name="Keri Z."/>
            <person name="Labutti K."/>
            <person name="Lipzen A."/>
            <person name="Lombard V."/>
            <person name="Magnuson J."/>
            <person name="Maillard F."/>
            <person name="Morin E."/>
            <person name="Murat C."/>
            <person name="Nolan M."/>
            <person name="Ohm R."/>
            <person name="Pangilinan J."/>
            <person name="Pereira M."/>
            <person name="Perotto S."/>
            <person name="Peter M."/>
            <person name="Riley R."/>
            <person name="Sitrit Y."/>
            <person name="Stielow B."/>
            <person name="Szollosi G."/>
            <person name="Zifcakova L."/>
            <person name="Stursova M."/>
            <person name="Spatafora J.W."/>
            <person name="Tedersoo L."/>
            <person name="Vaario L.-M."/>
            <person name="Yamada A."/>
            <person name="Yan M."/>
            <person name="Wang P."/>
            <person name="Xu J."/>
            <person name="Bruns T."/>
            <person name="Baldrian P."/>
            <person name="Vilgalys R."/>
            <person name="Henrissat B."/>
            <person name="Grigoriev I.V."/>
            <person name="Hibbett D."/>
            <person name="Nagy L.G."/>
            <person name="Martin F.M."/>
        </authorList>
    </citation>
    <scope>NUCLEOTIDE SEQUENCE</scope>
    <source>
        <strain evidence="1">P2</strain>
    </source>
</reference>
<evidence type="ECO:0000313" key="1">
    <source>
        <dbReference type="EMBL" id="KAF9654439.1"/>
    </source>
</evidence>
<proteinExistence type="predicted"/>
<name>A0ACB6ZXV4_THEGA</name>
<dbReference type="EMBL" id="MU117961">
    <property type="protein sequence ID" value="KAF9654439.1"/>
    <property type="molecule type" value="Genomic_DNA"/>
</dbReference>
<comment type="caution">
    <text evidence="1">The sequence shown here is derived from an EMBL/GenBank/DDBJ whole genome shotgun (WGS) entry which is preliminary data.</text>
</comment>
<protein>
    <submittedName>
        <fullName evidence="1">Uncharacterized protein</fullName>
    </submittedName>
</protein>
<gene>
    <name evidence="1" type="ORF">BDM02DRAFT_3106843</name>
</gene>
<accession>A0ACB6ZXV4</accession>
<sequence length="286" mass="29927">MKFSRILVFYLSAVAAPSVLAVPLRRGDHCYPGSTDVRCVGQKDDQGRTHNHHSNGGNALSVHERQLSQTLKSILEGLPIVGPILAPLLGSLLGAIGLSEMEVASASKSSLNAEQIATLANFEFALSNAAHKVLLSGRNFESGAQSKLKARGVFPLGELATGVPMIGPFLRPLVPLLEALGLDSVDAKPNSVFSLALLNEEQSVKLSLFQTILRQELVNVLPNAYNSTPPDAPSPSKASPENVQPSPSPSPDASEDDVSDSDTPSPNDASLAGEPASTPVSSSVPK</sequence>
<evidence type="ECO:0000313" key="2">
    <source>
        <dbReference type="Proteomes" id="UP000886501"/>
    </source>
</evidence>